<reference evidence="2 3" key="1">
    <citation type="submission" date="2021-08" db="EMBL/GenBank/DDBJ databases">
        <title>Draft Genome Sequence of Phanerochaete sordida strain YK-624.</title>
        <authorList>
            <person name="Mori T."/>
            <person name="Dohra H."/>
            <person name="Suzuki T."/>
            <person name="Kawagishi H."/>
            <person name="Hirai H."/>
        </authorList>
    </citation>
    <scope>NUCLEOTIDE SEQUENCE [LARGE SCALE GENOMIC DNA]</scope>
    <source>
        <strain evidence="2 3">YK-624</strain>
    </source>
</reference>
<accession>A0A9P3GBV3</accession>
<dbReference type="OrthoDB" id="5954824at2759"/>
<name>A0A9P3GBV3_9APHY</name>
<protein>
    <submittedName>
        <fullName evidence="2">Uncharacterized protein</fullName>
    </submittedName>
</protein>
<evidence type="ECO:0000256" key="1">
    <source>
        <dbReference type="SAM" id="MobiDB-lite"/>
    </source>
</evidence>
<sequence>MPPPDDSSLTLPDPRTPSRKRTTPSKGSSGHKGHHGIDMSPFTPKRLFGGVDSPFRTPSAHFMDPYNPAALLEDEINRLNSQDFSLQDSPGSSLFGKRGSMYDSPGLPSPSRYW</sequence>
<dbReference type="Proteomes" id="UP000703269">
    <property type="component" value="Unassembled WGS sequence"/>
</dbReference>
<proteinExistence type="predicted"/>
<feature type="compositionally biased region" description="Low complexity" evidence="1">
    <location>
        <begin position="1"/>
        <end position="13"/>
    </location>
</feature>
<feature type="region of interest" description="Disordered" evidence="1">
    <location>
        <begin position="82"/>
        <end position="114"/>
    </location>
</feature>
<organism evidence="2 3">
    <name type="scientific">Phanerochaete sordida</name>
    <dbReference type="NCBI Taxonomy" id="48140"/>
    <lineage>
        <taxon>Eukaryota</taxon>
        <taxon>Fungi</taxon>
        <taxon>Dikarya</taxon>
        <taxon>Basidiomycota</taxon>
        <taxon>Agaricomycotina</taxon>
        <taxon>Agaricomycetes</taxon>
        <taxon>Polyporales</taxon>
        <taxon>Phanerochaetaceae</taxon>
        <taxon>Phanerochaete</taxon>
    </lineage>
</organism>
<evidence type="ECO:0000313" key="2">
    <source>
        <dbReference type="EMBL" id="GJE90994.1"/>
    </source>
</evidence>
<gene>
    <name evidence="2" type="ORF">PsYK624_071410</name>
</gene>
<comment type="caution">
    <text evidence="2">The sequence shown here is derived from an EMBL/GenBank/DDBJ whole genome shotgun (WGS) entry which is preliminary data.</text>
</comment>
<dbReference type="AlphaFoldDB" id="A0A9P3GBV3"/>
<keyword evidence="3" id="KW-1185">Reference proteome</keyword>
<evidence type="ECO:0000313" key="3">
    <source>
        <dbReference type="Proteomes" id="UP000703269"/>
    </source>
</evidence>
<dbReference type="EMBL" id="BPQB01000019">
    <property type="protein sequence ID" value="GJE90994.1"/>
    <property type="molecule type" value="Genomic_DNA"/>
</dbReference>
<feature type="compositionally biased region" description="Polar residues" evidence="1">
    <location>
        <begin position="82"/>
        <end position="92"/>
    </location>
</feature>
<feature type="region of interest" description="Disordered" evidence="1">
    <location>
        <begin position="1"/>
        <end position="51"/>
    </location>
</feature>
<feature type="compositionally biased region" description="Basic residues" evidence="1">
    <location>
        <begin position="17"/>
        <end position="34"/>
    </location>
</feature>